<keyword evidence="3" id="KW-1185">Reference proteome</keyword>
<organism evidence="2 3">
    <name type="scientific">Dietzia aerolata</name>
    <dbReference type="NCBI Taxonomy" id="595984"/>
    <lineage>
        <taxon>Bacteria</taxon>
        <taxon>Bacillati</taxon>
        <taxon>Actinomycetota</taxon>
        <taxon>Actinomycetes</taxon>
        <taxon>Mycobacteriales</taxon>
        <taxon>Dietziaceae</taxon>
        <taxon>Dietzia</taxon>
    </lineage>
</organism>
<name>A0ABV5JQW6_9ACTN</name>
<feature type="compositionally biased region" description="Low complexity" evidence="1">
    <location>
        <begin position="1"/>
        <end position="10"/>
    </location>
</feature>
<sequence>MSTTSSSSRSAPGPLVLDTRSVSRTPGAMTPVQRAAEVPTTIGVEMIGIPEGSELDLDLMLTFVDEGILVTGAVTGQARVECARCLGEFHTDVTVNLTEMYAIEGKAAANAEEDEVRLLDGDLLDLEPALIDAFGLEFPLSPTCTDYGHAECINPDTPAPDGVSGDTEGRIDPRWADLVEKFGTPGTSGTPGAAGGDGAPGTDEGRA</sequence>
<proteinExistence type="predicted"/>
<dbReference type="Proteomes" id="UP001589700">
    <property type="component" value="Unassembled WGS sequence"/>
</dbReference>
<feature type="region of interest" description="Disordered" evidence="1">
    <location>
        <begin position="1"/>
        <end position="29"/>
    </location>
</feature>
<evidence type="ECO:0000313" key="2">
    <source>
        <dbReference type="EMBL" id="MFB9260127.1"/>
    </source>
</evidence>
<dbReference type="InterPro" id="IPR003772">
    <property type="entry name" value="YceD"/>
</dbReference>
<reference evidence="2 3" key="1">
    <citation type="submission" date="2024-09" db="EMBL/GenBank/DDBJ databases">
        <authorList>
            <person name="Sun Q."/>
            <person name="Mori K."/>
        </authorList>
    </citation>
    <scope>NUCLEOTIDE SEQUENCE [LARGE SCALE GENOMIC DNA]</scope>
    <source>
        <strain evidence="2 3">CCM 7659</strain>
    </source>
</reference>
<dbReference type="EMBL" id="JBHMDY010000004">
    <property type="protein sequence ID" value="MFB9260127.1"/>
    <property type="molecule type" value="Genomic_DNA"/>
</dbReference>
<evidence type="ECO:0000313" key="3">
    <source>
        <dbReference type="Proteomes" id="UP001589700"/>
    </source>
</evidence>
<dbReference type="Pfam" id="PF02620">
    <property type="entry name" value="YceD"/>
    <property type="match status" value="1"/>
</dbReference>
<evidence type="ECO:0000256" key="1">
    <source>
        <dbReference type="SAM" id="MobiDB-lite"/>
    </source>
</evidence>
<gene>
    <name evidence="2" type="ORF">ACFFVD_09960</name>
</gene>
<feature type="region of interest" description="Disordered" evidence="1">
    <location>
        <begin position="180"/>
        <end position="207"/>
    </location>
</feature>
<protein>
    <submittedName>
        <fullName evidence="2">DUF177 domain-containing protein</fullName>
    </submittedName>
</protein>
<comment type="caution">
    <text evidence="2">The sequence shown here is derived from an EMBL/GenBank/DDBJ whole genome shotgun (WGS) entry which is preliminary data.</text>
</comment>
<dbReference type="RefSeq" id="WP_338403582.1">
    <property type="nucleotide sequence ID" value="NZ_JAALDM010000172.1"/>
</dbReference>
<accession>A0ABV5JQW6</accession>